<dbReference type="SUPFAM" id="SSF46785">
    <property type="entry name" value="Winged helix' DNA-binding domain"/>
    <property type="match status" value="1"/>
</dbReference>
<dbReference type="Pfam" id="PF21071">
    <property type="entry name" value="LARP1_HEAT"/>
    <property type="match status" value="1"/>
</dbReference>
<organism evidence="5 6">
    <name type="scientific">Lachnellula suecica</name>
    <dbReference type="NCBI Taxonomy" id="602035"/>
    <lineage>
        <taxon>Eukaryota</taxon>
        <taxon>Fungi</taxon>
        <taxon>Dikarya</taxon>
        <taxon>Ascomycota</taxon>
        <taxon>Pezizomycotina</taxon>
        <taxon>Leotiomycetes</taxon>
        <taxon>Helotiales</taxon>
        <taxon>Lachnaceae</taxon>
        <taxon>Lachnellula</taxon>
    </lineage>
</organism>
<keyword evidence="6" id="KW-1185">Reference proteome</keyword>
<dbReference type="InterPro" id="IPR045180">
    <property type="entry name" value="La_dom_prot"/>
</dbReference>
<dbReference type="InterPro" id="IPR036390">
    <property type="entry name" value="WH_DNA-bd_sf"/>
</dbReference>
<feature type="compositionally biased region" description="Polar residues" evidence="3">
    <location>
        <begin position="392"/>
        <end position="403"/>
    </location>
</feature>
<dbReference type="InterPro" id="IPR006630">
    <property type="entry name" value="La_HTH"/>
</dbReference>
<dbReference type="OrthoDB" id="340227at2759"/>
<comment type="caution">
    <text evidence="5">The sequence shown here is derived from an EMBL/GenBank/DDBJ whole genome shotgun (WGS) entry which is preliminary data.</text>
</comment>
<evidence type="ECO:0000313" key="6">
    <source>
        <dbReference type="Proteomes" id="UP000469558"/>
    </source>
</evidence>
<feature type="compositionally biased region" description="Low complexity" evidence="3">
    <location>
        <begin position="88"/>
        <end position="107"/>
    </location>
</feature>
<dbReference type="CDD" id="cd07323">
    <property type="entry name" value="LAM"/>
    <property type="match status" value="1"/>
</dbReference>
<dbReference type="InterPro" id="IPR006607">
    <property type="entry name" value="DM15"/>
</dbReference>
<evidence type="ECO:0000313" key="5">
    <source>
        <dbReference type="EMBL" id="TVY81575.1"/>
    </source>
</evidence>
<dbReference type="EMBL" id="QGMK01000457">
    <property type="protein sequence ID" value="TVY81575.1"/>
    <property type="molecule type" value="Genomic_DNA"/>
</dbReference>
<feature type="compositionally biased region" description="Basic and acidic residues" evidence="3">
    <location>
        <begin position="163"/>
        <end position="179"/>
    </location>
</feature>
<name>A0A8T9C7B5_9HELO</name>
<evidence type="ECO:0000259" key="4">
    <source>
        <dbReference type="PROSITE" id="PS50961"/>
    </source>
</evidence>
<feature type="compositionally biased region" description="Polar residues" evidence="3">
    <location>
        <begin position="421"/>
        <end position="433"/>
    </location>
</feature>
<feature type="compositionally biased region" description="Basic and acidic residues" evidence="3">
    <location>
        <begin position="313"/>
        <end position="342"/>
    </location>
</feature>
<dbReference type="GO" id="GO:0048255">
    <property type="term" value="P:mRNA stabilization"/>
    <property type="evidence" value="ECO:0007669"/>
    <property type="project" value="InterPro"/>
</dbReference>
<evidence type="ECO:0000256" key="3">
    <source>
        <dbReference type="SAM" id="MobiDB-lite"/>
    </source>
</evidence>
<feature type="compositionally biased region" description="Basic and acidic residues" evidence="3">
    <location>
        <begin position="132"/>
        <end position="154"/>
    </location>
</feature>
<dbReference type="GO" id="GO:0010494">
    <property type="term" value="C:cytoplasmic stress granule"/>
    <property type="evidence" value="ECO:0007669"/>
    <property type="project" value="TreeGrafter"/>
</dbReference>
<evidence type="ECO:0000256" key="1">
    <source>
        <dbReference type="ARBA" id="ARBA00022884"/>
    </source>
</evidence>
<dbReference type="InterPro" id="IPR036388">
    <property type="entry name" value="WH-like_DNA-bd_sf"/>
</dbReference>
<gene>
    <name evidence="5" type="ORF">LSUE1_G003402</name>
</gene>
<dbReference type="Proteomes" id="UP000469558">
    <property type="component" value="Unassembled WGS sequence"/>
</dbReference>
<feature type="compositionally biased region" description="Basic and acidic residues" evidence="3">
    <location>
        <begin position="404"/>
        <end position="414"/>
    </location>
</feature>
<feature type="compositionally biased region" description="Basic and acidic residues" evidence="3">
    <location>
        <begin position="478"/>
        <end position="487"/>
    </location>
</feature>
<dbReference type="PROSITE" id="PS50961">
    <property type="entry name" value="HTH_LA"/>
    <property type="match status" value="1"/>
</dbReference>
<dbReference type="GO" id="GO:0045727">
    <property type="term" value="P:positive regulation of translation"/>
    <property type="evidence" value="ECO:0007669"/>
    <property type="project" value="TreeGrafter"/>
</dbReference>
<feature type="compositionally biased region" description="Polar residues" evidence="3">
    <location>
        <begin position="208"/>
        <end position="221"/>
    </location>
</feature>
<feature type="compositionally biased region" description="Polar residues" evidence="3">
    <location>
        <begin position="52"/>
        <end position="61"/>
    </location>
</feature>
<dbReference type="GO" id="GO:0005829">
    <property type="term" value="C:cytosol"/>
    <property type="evidence" value="ECO:0007669"/>
    <property type="project" value="TreeGrafter"/>
</dbReference>
<keyword evidence="1 2" id="KW-0694">RNA-binding</keyword>
<dbReference type="Gene3D" id="1.10.10.10">
    <property type="entry name" value="Winged helix-like DNA-binding domain superfamily/Winged helix DNA-binding domain"/>
    <property type="match status" value="1"/>
</dbReference>
<feature type="region of interest" description="Disordered" evidence="3">
    <location>
        <begin position="1"/>
        <end position="630"/>
    </location>
</feature>
<feature type="compositionally biased region" description="Polar residues" evidence="3">
    <location>
        <begin position="926"/>
        <end position="941"/>
    </location>
</feature>
<dbReference type="PANTHER" id="PTHR22792">
    <property type="entry name" value="LUPUS LA PROTEIN-RELATED"/>
    <property type="match status" value="1"/>
</dbReference>
<feature type="compositionally biased region" description="Gly residues" evidence="3">
    <location>
        <begin position="364"/>
        <end position="375"/>
    </location>
</feature>
<feature type="compositionally biased region" description="Polar residues" evidence="3">
    <location>
        <begin position="878"/>
        <end position="888"/>
    </location>
</feature>
<dbReference type="SMART" id="SM00684">
    <property type="entry name" value="DM15"/>
    <property type="match status" value="2"/>
</dbReference>
<dbReference type="GO" id="GO:0000339">
    <property type="term" value="F:RNA cap binding"/>
    <property type="evidence" value="ECO:0007669"/>
    <property type="project" value="InterPro"/>
</dbReference>
<dbReference type="Pfam" id="PF05383">
    <property type="entry name" value="La"/>
    <property type="match status" value="1"/>
</dbReference>
<protein>
    <submittedName>
        <fullName evidence="5">Putative HTH La-type RNA-binding protein</fullName>
    </submittedName>
</protein>
<feature type="region of interest" description="Disordered" evidence="3">
    <location>
        <begin position="868"/>
        <end position="943"/>
    </location>
</feature>
<feature type="compositionally biased region" description="Basic and acidic residues" evidence="3">
    <location>
        <begin position="504"/>
        <end position="539"/>
    </location>
</feature>
<evidence type="ECO:0000256" key="2">
    <source>
        <dbReference type="PROSITE-ProRule" id="PRU00332"/>
    </source>
</evidence>
<feature type="compositionally biased region" description="Basic and acidic residues" evidence="3">
    <location>
        <begin position="261"/>
        <end position="275"/>
    </location>
</feature>
<accession>A0A8T9C7B5</accession>
<feature type="compositionally biased region" description="Low complexity" evidence="3">
    <location>
        <begin position="28"/>
        <end position="43"/>
    </location>
</feature>
<dbReference type="PANTHER" id="PTHR22792:SF132">
    <property type="entry name" value="LA-RELATED PROTEIN 1"/>
    <property type="match status" value="1"/>
</dbReference>
<proteinExistence type="predicted"/>
<reference evidence="5 6" key="1">
    <citation type="submission" date="2018-05" db="EMBL/GenBank/DDBJ databases">
        <title>Genome sequencing and assembly of the regulated plant pathogen Lachnellula willkommii and related sister species for the development of diagnostic species identification markers.</title>
        <authorList>
            <person name="Giroux E."/>
            <person name="Bilodeau G."/>
        </authorList>
    </citation>
    <scope>NUCLEOTIDE SEQUENCE [LARGE SCALE GENOMIC DNA]</scope>
    <source>
        <strain evidence="5 6">CBS 268.59</strain>
    </source>
</reference>
<dbReference type="SMART" id="SM00715">
    <property type="entry name" value="LA"/>
    <property type="match status" value="1"/>
</dbReference>
<feature type="compositionally biased region" description="Polar residues" evidence="3">
    <location>
        <begin position="550"/>
        <end position="562"/>
    </location>
</feature>
<feature type="domain" description="HTH La-type RNA-binding" evidence="4">
    <location>
        <begin position="657"/>
        <end position="751"/>
    </location>
</feature>
<sequence length="1111" mass="120733">MTSTTSRSGEAVPAPPVFSYAQAAKGRTTPATTSSAPSNQATSGVSTPAKGTISTINTPSGGSERGDQSVNGSIDGPSRVEHSGDGLTSESKVSTSITSVSRSASPSLGTASTSTLTKEEDDFILVGAPTESTRDRSSQEKGSTEKPSEATEGRKGKKGKKQKNAEKEAAEKEKEEVKPEVLVPAPLPTVNFWSARKAEAAKTKPAPVQTSSEPTISNETSKSPDNKRRGKATGADETEKSLGSAQNGVAKDASTPTKSQKKTEAAGKPKEDQSAKRSGPRGSRAPEEKPSATLLPPPVEDAMSWPTPETALEEEKRKVQEKVDKDEKDDNSSNKPRAKEKWVPVPYVPSVAFNTPLPTRGGRGRGGARGGGRTEAGGRSNHAASNGAGDKAQNNSAAGTPSAESEKRMSRGEAPRAASLPPNSNKRQSSDQTGTRDQRKPSVTTGAEKTKSGANKGESGVNGDFTANPAGDAMADQSRGEHSRNFKSEQGAFPETPSRANAAADRRSEPNMKGFEQSKDGFSKDNNRDRAEGRADRGRGGFRGSRNNNHFQNGQQHPQHIFTNGHGPQPPNGYPVRSAGPYSPPLPPPAFSNQYPVPSSRGGRGGHRSQSIPNNAMYGRFPPNGANSQHMPSLQTSNTMYDYQPMQSMSATPFNPYVDHVSVLAMVTMQLEYYFSIDNLCKDVYLRSHMDSQGFVFLSFIGNFKRIQALTQDFEMVRYACQESETIDYVTGDDGIDRVRRAEGWEKWVRPVEDRDESARNDGPAQVHRRYPRMGQMIMPGNHAMSPPPFSPNGSEFRPFGNGAPVAPVMNGNGNHYHPETPLSAAVPDFAPGLMPMNGTQDPLEAEVTITDEEVLGLTMVFNPNGADDSKPKIPFHNASSRTFSNGSIDGRSIAEEIDDSRQGRPLTNGSRAAEASPDAIRRSRSPFTPLSPTKTSSNNGPPVMWVKGHNQQMAVAEHLCPELYTSYHDRALKHREMSAPGETHHDMKTLYEFWTHFLCRNFNLTMYNEFRSLAYEDSRSHAMTGMKNLITYYDETLNSKKKVIPEALACHYVELVKSEESPERPAFQKLRAAWRNGALDMKSRKKIDNFVDQKLREELERSPKQKSDSS</sequence>
<dbReference type="AlphaFoldDB" id="A0A8T9C7B5"/>